<evidence type="ECO:0000256" key="1">
    <source>
        <dbReference type="ARBA" id="ARBA00022679"/>
    </source>
</evidence>
<dbReference type="NCBIfam" id="TIGR00292">
    <property type="entry name" value="sulfide-dependent adenosine diphosphate thiazole synthase"/>
    <property type="match status" value="1"/>
</dbReference>
<dbReference type="EMBL" id="DRVY01000004">
    <property type="protein sequence ID" value="HHR91896.1"/>
    <property type="molecule type" value="Genomic_DNA"/>
</dbReference>
<feature type="binding site" description="in other chain" evidence="6">
    <location>
        <position position="67"/>
    </location>
    <ligand>
        <name>NAD(+)</name>
        <dbReference type="ChEBI" id="CHEBI:57540"/>
        <note>ligand shared between two adjacent protomers</note>
    </ligand>
</feature>
<dbReference type="PRINTS" id="PR00420">
    <property type="entry name" value="RNGMNOXGNASE"/>
</dbReference>
<comment type="similarity">
    <text evidence="6">Belongs to the THI4 family.</text>
</comment>
<evidence type="ECO:0000313" key="7">
    <source>
        <dbReference type="EMBL" id="HHR91896.1"/>
    </source>
</evidence>
<organism evidence="7">
    <name type="scientific">candidate division CPR3 bacterium</name>
    <dbReference type="NCBI Taxonomy" id="2268181"/>
    <lineage>
        <taxon>Bacteria</taxon>
        <taxon>Bacteria division CPR3</taxon>
    </lineage>
</organism>
<dbReference type="PANTHER" id="PTHR43422">
    <property type="entry name" value="THIAMINE THIAZOLE SYNTHASE"/>
    <property type="match status" value="1"/>
</dbReference>
<dbReference type="AlphaFoldDB" id="A0A7C5YVQ0"/>
<dbReference type="SUPFAM" id="SSF51905">
    <property type="entry name" value="FAD/NAD(P)-binding domain"/>
    <property type="match status" value="1"/>
</dbReference>
<dbReference type="Gene3D" id="3.50.50.60">
    <property type="entry name" value="FAD/NAD(P)-binding domain"/>
    <property type="match status" value="1"/>
</dbReference>
<accession>A0A7C5YVQ0</accession>
<keyword evidence="2 6" id="KW-0479">Metal-binding</keyword>
<protein>
    <recommendedName>
        <fullName evidence="6">Thiamine thiazole synthase</fullName>
        <ecNumber evidence="6">2.4.2.59</ecNumber>
    </recommendedName>
</protein>
<keyword evidence="1 6" id="KW-0808">Transferase</keyword>
<comment type="caution">
    <text evidence="6">Lacks conserved residue(s) required for the propagation of feature annotation.</text>
</comment>
<dbReference type="GO" id="GO:0005506">
    <property type="term" value="F:iron ion binding"/>
    <property type="evidence" value="ECO:0007669"/>
    <property type="project" value="UniProtKB-UniRule"/>
</dbReference>
<feature type="binding site" evidence="6">
    <location>
        <position position="163"/>
    </location>
    <ligand>
        <name>NAD(+)</name>
        <dbReference type="ChEBI" id="CHEBI:57540"/>
        <note>ligand shared between two adjacent protomers</note>
    </ligand>
</feature>
<dbReference type="GO" id="GO:0009229">
    <property type="term" value="P:thiamine diphosphate biosynthetic process"/>
    <property type="evidence" value="ECO:0007669"/>
    <property type="project" value="UniProtKB-UniRule"/>
</dbReference>
<evidence type="ECO:0000256" key="3">
    <source>
        <dbReference type="ARBA" id="ARBA00022977"/>
    </source>
</evidence>
<comment type="cofactor">
    <cofactor evidence="6">
        <name>Fe(2+)</name>
        <dbReference type="ChEBI" id="CHEBI:29033"/>
    </cofactor>
</comment>
<feature type="binding site" evidence="6">
    <location>
        <position position="163"/>
    </location>
    <ligand>
        <name>Fe cation</name>
        <dbReference type="ChEBI" id="CHEBI:24875"/>
        <note>ligand shared between two adjacent protomers</note>
    </ligand>
</feature>
<comment type="catalytic activity">
    <reaction evidence="6">
        <text>hydrogen sulfide + glycine + NAD(+) = ADP-5-ethyl-4-methylthiazole-2-carboxylate + nicotinamide + 3 H2O + H(+)</text>
        <dbReference type="Rhea" id="RHEA:55704"/>
        <dbReference type="ChEBI" id="CHEBI:15377"/>
        <dbReference type="ChEBI" id="CHEBI:15378"/>
        <dbReference type="ChEBI" id="CHEBI:17154"/>
        <dbReference type="ChEBI" id="CHEBI:29919"/>
        <dbReference type="ChEBI" id="CHEBI:57305"/>
        <dbReference type="ChEBI" id="CHEBI:57540"/>
        <dbReference type="ChEBI" id="CHEBI:139151"/>
        <dbReference type="EC" id="2.4.2.59"/>
    </reaction>
</comment>
<evidence type="ECO:0000256" key="5">
    <source>
        <dbReference type="ARBA" id="ARBA00023027"/>
    </source>
</evidence>
<dbReference type="GO" id="GO:0016763">
    <property type="term" value="F:pentosyltransferase activity"/>
    <property type="evidence" value="ECO:0007669"/>
    <property type="project" value="UniProtKB-UniRule"/>
</dbReference>
<keyword evidence="4 6" id="KW-0408">Iron</keyword>
<comment type="pathway">
    <text evidence="6">Cofactor biosynthesis; thiamine diphosphate biosynthesis.</text>
</comment>
<gene>
    <name evidence="6" type="primary">thi4</name>
    <name evidence="7" type="ORF">ENL96_00065</name>
</gene>
<comment type="caution">
    <text evidence="7">The sequence shown here is derived from an EMBL/GenBank/DDBJ whole genome shotgun (WGS) entry which is preliminary data.</text>
</comment>
<comment type="subunit">
    <text evidence="6">Homooctamer; tetramer of dimers.</text>
</comment>
<evidence type="ECO:0000256" key="4">
    <source>
        <dbReference type="ARBA" id="ARBA00023004"/>
    </source>
</evidence>
<dbReference type="HAMAP" id="MF_00304">
    <property type="entry name" value="Thi4"/>
    <property type="match status" value="1"/>
</dbReference>
<feature type="binding site" description="in other chain" evidence="6">
    <location>
        <position position="225"/>
    </location>
    <ligand>
        <name>NAD(+)</name>
        <dbReference type="ChEBI" id="CHEBI:57540"/>
        <note>ligand shared between two adjacent protomers</note>
    </ligand>
</feature>
<dbReference type="GO" id="GO:0052837">
    <property type="term" value="P:thiazole biosynthetic process"/>
    <property type="evidence" value="ECO:0007669"/>
    <property type="project" value="UniProtKB-UniRule"/>
</dbReference>
<keyword evidence="5 6" id="KW-0520">NAD</keyword>
<dbReference type="InterPro" id="IPR036188">
    <property type="entry name" value="FAD/NAD-bd_sf"/>
</dbReference>
<dbReference type="EC" id="2.4.2.59" evidence="6"/>
<proteinExistence type="inferred from homology"/>
<reference evidence="7" key="1">
    <citation type="journal article" date="2020" name="mSystems">
        <title>Genome- and Community-Level Interaction Insights into Carbon Utilization and Element Cycling Functions of Hydrothermarchaeota in Hydrothermal Sediment.</title>
        <authorList>
            <person name="Zhou Z."/>
            <person name="Liu Y."/>
            <person name="Xu W."/>
            <person name="Pan J."/>
            <person name="Luo Z.H."/>
            <person name="Li M."/>
        </authorList>
    </citation>
    <scope>NUCLEOTIDE SEQUENCE [LARGE SCALE GENOMIC DNA]</scope>
    <source>
        <strain evidence="7">SpSt-1042</strain>
    </source>
</reference>
<comment type="function">
    <text evidence="6">Involved in the biosynthesis of the thiazole moiety of thiamine. Catalyzes the conversion of NAD and glycine to adenosine diphosphate 5-(2-hydroxyethyl)-4-methylthiazole-2-carboxylate (ADT), an adenylated thiazole intermediate, using free sulfide as a source of sulfur.</text>
</comment>
<dbReference type="UniPathway" id="UPA00060"/>
<keyword evidence="3 6" id="KW-0784">Thiamine biosynthesis</keyword>
<name>A0A7C5YVQ0_UNCC3</name>
<evidence type="ECO:0000256" key="2">
    <source>
        <dbReference type="ARBA" id="ARBA00022723"/>
    </source>
</evidence>
<feature type="binding site" description="in other chain" evidence="6">
    <location>
        <position position="178"/>
    </location>
    <ligand>
        <name>Fe cation</name>
        <dbReference type="ChEBI" id="CHEBI:24875"/>
        <note>ligand shared between two adjacent protomers</note>
    </ligand>
</feature>
<dbReference type="InterPro" id="IPR002922">
    <property type="entry name" value="Thi4_fam"/>
</dbReference>
<dbReference type="Pfam" id="PF01946">
    <property type="entry name" value="Thi4"/>
    <property type="match status" value="1"/>
</dbReference>
<dbReference type="PANTHER" id="PTHR43422:SF3">
    <property type="entry name" value="THIAMINE THIAZOLE SYNTHASE"/>
    <property type="match status" value="1"/>
</dbReference>
<evidence type="ECO:0000256" key="6">
    <source>
        <dbReference type="HAMAP-Rule" id="MF_00304"/>
    </source>
</evidence>
<sequence>MENFVKVGESQITRAILRDFYEKMLENMKVDCIVVGAGPSGIIAAKDLARKGVEVLLIESNNYLGGGFWIGGYLMNGVTVREPANEILDEIGVPYKEMERGLYLANGPHACSKLIASACDAGVKILNMTKFDDLVLRENNRVGGVVINWTPVSALPRAITCVDPIALEARLVIDATGHDAVVANSLAKRGMLKIKGFNGMWVDRSEDMIVEKTMEVHPGLIVTGMAVATVFGVYRMGPTFGGMLLSGKKAAQVAQKILLEPMSKERINKEKNILKEKVVQF</sequence>
<dbReference type="InterPro" id="IPR022828">
    <property type="entry name" value="Thi4_prok"/>
</dbReference>
<feature type="binding site" description="in other chain" evidence="6">
    <location>
        <position position="40"/>
    </location>
    <ligand>
        <name>NAD(+)</name>
        <dbReference type="ChEBI" id="CHEBI:57540"/>
        <note>ligand shared between two adjacent protomers</note>
    </ligand>
</feature>
<feature type="binding site" evidence="6">
    <location>
        <position position="235"/>
    </location>
    <ligand>
        <name>glycine</name>
        <dbReference type="ChEBI" id="CHEBI:57305"/>
    </ligand>
</feature>
<dbReference type="GO" id="GO:0009228">
    <property type="term" value="P:thiamine biosynthetic process"/>
    <property type="evidence" value="ECO:0007669"/>
    <property type="project" value="UniProtKB-KW"/>
</dbReference>